<protein>
    <submittedName>
        <fullName evidence="1">Uncharacterized protein</fullName>
    </submittedName>
</protein>
<dbReference type="AlphaFoldDB" id="A0AAV7RVF4"/>
<keyword evidence="2" id="KW-1185">Reference proteome</keyword>
<dbReference type="Proteomes" id="UP001066276">
    <property type="component" value="Chromosome 5"/>
</dbReference>
<evidence type="ECO:0000313" key="1">
    <source>
        <dbReference type="EMBL" id="KAJ1156794.1"/>
    </source>
</evidence>
<proteinExistence type="predicted"/>
<dbReference type="EMBL" id="JANPWB010000009">
    <property type="protein sequence ID" value="KAJ1156794.1"/>
    <property type="molecule type" value="Genomic_DNA"/>
</dbReference>
<accession>A0AAV7RVF4</accession>
<reference evidence="1" key="1">
    <citation type="journal article" date="2022" name="bioRxiv">
        <title>Sequencing and chromosome-scale assembly of the giantPleurodeles waltlgenome.</title>
        <authorList>
            <person name="Brown T."/>
            <person name="Elewa A."/>
            <person name="Iarovenko S."/>
            <person name="Subramanian E."/>
            <person name="Araus A.J."/>
            <person name="Petzold A."/>
            <person name="Susuki M."/>
            <person name="Suzuki K.-i.T."/>
            <person name="Hayashi T."/>
            <person name="Toyoda A."/>
            <person name="Oliveira C."/>
            <person name="Osipova E."/>
            <person name="Leigh N.D."/>
            <person name="Simon A."/>
            <person name="Yun M.H."/>
        </authorList>
    </citation>
    <scope>NUCLEOTIDE SEQUENCE</scope>
    <source>
        <strain evidence="1">20211129_DDA</strain>
        <tissue evidence="1">Liver</tissue>
    </source>
</reference>
<sequence length="80" mass="9098">MCRCEFQEVLRPREPRGGSSNGFSTQGALWWNRAVLDLRRSGGLWHRPPSVVKQAEAEPAQVKADLALICLRLRQEGVRR</sequence>
<comment type="caution">
    <text evidence="1">The sequence shown here is derived from an EMBL/GenBank/DDBJ whole genome shotgun (WGS) entry which is preliminary data.</text>
</comment>
<organism evidence="1 2">
    <name type="scientific">Pleurodeles waltl</name>
    <name type="common">Iberian ribbed newt</name>
    <dbReference type="NCBI Taxonomy" id="8319"/>
    <lineage>
        <taxon>Eukaryota</taxon>
        <taxon>Metazoa</taxon>
        <taxon>Chordata</taxon>
        <taxon>Craniata</taxon>
        <taxon>Vertebrata</taxon>
        <taxon>Euteleostomi</taxon>
        <taxon>Amphibia</taxon>
        <taxon>Batrachia</taxon>
        <taxon>Caudata</taxon>
        <taxon>Salamandroidea</taxon>
        <taxon>Salamandridae</taxon>
        <taxon>Pleurodelinae</taxon>
        <taxon>Pleurodeles</taxon>
    </lineage>
</organism>
<name>A0AAV7RVF4_PLEWA</name>
<evidence type="ECO:0000313" key="2">
    <source>
        <dbReference type="Proteomes" id="UP001066276"/>
    </source>
</evidence>
<gene>
    <name evidence="1" type="ORF">NDU88_009511</name>
</gene>